<comment type="similarity">
    <text evidence="1 4">Belongs to the 4-oxalocrotonate tautomerase family.</text>
</comment>
<feature type="domain" description="4-oxalocrotonate tautomerase-like" evidence="5">
    <location>
        <begin position="2"/>
        <end position="62"/>
    </location>
</feature>
<dbReference type="Pfam" id="PF01361">
    <property type="entry name" value="Tautomerase"/>
    <property type="match status" value="1"/>
</dbReference>
<dbReference type="AlphaFoldDB" id="A0A4U7BPD8"/>
<gene>
    <name evidence="6" type="ORF">CQA76_02830</name>
</gene>
<feature type="active site" description="Proton acceptor; via imino nitrogen" evidence="3">
    <location>
        <position position="2"/>
    </location>
</feature>
<organism evidence="6 7">
    <name type="scientific">Campylobacter aviculae</name>
    <dbReference type="NCBI Taxonomy" id="2510190"/>
    <lineage>
        <taxon>Bacteria</taxon>
        <taxon>Pseudomonadati</taxon>
        <taxon>Campylobacterota</taxon>
        <taxon>Epsilonproteobacteria</taxon>
        <taxon>Campylobacterales</taxon>
        <taxon>Campylobacteraceae</taxon>
        <taxon>Campylobacter</taxon>
    </lineage>
</organism>
<evidence type="ECO:0000259" key="5">
    <source>
        <dbReference type="Pfam" id="PF01361"/>
    </source>
</evidence>
<dbReference type="NCBIfam" id="TIGR00013">
    <property type="entry name" value="taut"/>
    <property type="match status" value="1"/>
</dbReference>
<dbReference type="InterPro" id="IPR018191">
    <property type="entry name" value="4-OT"/>
</dbReference>
<dbReference type="EC" id="5.3.2.-" evidence="4"/>
<keyword evidence="7" id="KW-1185">Reference proteome</keyword>
<sequence length="71" mass="8102">MPFVNIKITREKDEPTLKQKQELIEGVTDLIARVLNKNKTSTVVIIDEIEMDNYGLGGKTITEVRENQKKS</sequence>
<dbReference type="EMBL" id="NXMA01000004">
    <property type="protein sequence ID" value="TKX32571.1"/>
    <property type="molecule type" value="Genomic_DNA"/>
</dbReference>
<protein>
    <recommendedName>
        <fullName evidence="4">Tautomerase</fullName>
        <ecNumber evidence="4">5.3.2.-</ecNumber>
    </recommendedName>
</protein>
<dbReference type="PANTHER" id="PTHR35530:SF1">
    <property type="entry name" value="2-HYDROXYMUCONATE TAUTOMERASE"/>
    <property type="match status" value="1"/>
</dbReference>
<dbReference type="OrthoDB" id="9799841at2"/>
<dbReference type="SUPFAM" id="SSF55331">
    <property type="entry name" value="Tautomerase/MIF"/>
    <property type="match status" value="1"/>
</dbReference>
<reference evidence="6 7" key="1">
    <citation type="submission" date="2018-05" db="EMBL/GenBank/DDBJ databases">
        <title>Novel Campyloabacter and Helicobacter Species and Strains.</title>
        <authorList>
            <person name="Mannion A.J."/>
            <person name="Shen Z."/>
            <person name="Fox J.G."/>
        </authorList>
    </citation>
    <scope>NUCLEOTIDE SEQUENCE [LARGE SCALE GENOMIC DNA]</scope>
    <source>
        <strain evidence="7">MIT17-670</strain>
    </source>
</reference>
<dbReference type="PANTHER" id="PTHR35530">
    <property type="entry name" value="TAUTOMERASE-RELATED"/>
    <property type="match status" value="1"/>
</dbReference>
<evidence type="ECO:0000313" key="7">
    <source>
        <dbReference type="Proteomes" id="UP000310353"/>
    </source>
</evidence>
<proteinExistence type="inferred from homology"/>
<dbReference type="Gene3D" id="3.30.429.10">
    <property type="entry name" value="Macrophage Migration Inhibitory Factor"/>
    <property type="match status" value="1"/>
</dbReference>
<accession>A0A4U7BPD8</accession>
<evidence type="ECO:0000313" key="6">
    <source>
        <dbReference type="EMBL" id="TKX32571.1"/>
    </source>
</evidence>
<evidence type="ECO:0000256" key="1">
    <source>
        <dbReference type="ARBA" id="ARBA00006723"/>
    </source>
</evidence>
<dbReference type="InterPro" id="IPR004370">
    <property type="entry name" value="4-OT-like_dom"/>
</dbReference>
<keyword evidence="2 4" id="KW-0413">Isomerase</keyword>
<evidence type="ECO:0000256" key="2">
    <source>
        <dbReference type="ARBA" id="ARBA00023235"/>
    </source>
</evidence>
<dbReference type="InterPro" id="IPR014347">
    <property type="entry name" value="Tautomerase/MIF_sf"/>
</dbReference>
<dbReference type="RefSeq" id="WP_137621937.1">
    <property type="nucleotide sequence ID" value="NZ_NXMA01000004.1"/>
</dbReference>
<name>A0A4U7BPD8_9BACT</name>
<dbReference type="Proteomes" id="UP000310353">
    <property type="component" value="Unassembled WGS sequence"/>
</dbReference>
<comment type="caution">
    <text evidence="6">The sequence shown here is derived from an EMBL/GenBank/DDBJ whole genome shotgun (WGS) entry which is preliminary data.</text>
</comment>
<evidence type="ECO:0000256" key="4">
    <source>
        <dbReference type="RuleBase" id="RU362032"/>
    </source>
</evidence>
<dbReference type="GO" id="GO:0016853">
    <property type="term" value="F:isomerase activity"/>
    <property type="evidence" value="ECO:0007669"/>
    <property type="project" value="UniProtKB-UniRule"/>
</dbReference>
<evidence type="ECO:0000256" key="3">
    <source>
        <dbReference type="PIRSR" id="PIRSR618191-1"/>
    </source>
</evidence>